<dbReference type="InterPro" id="IPR051533">
    <property type="entry name" value="WaaL-like"/>
</dbReference>
<keyword evidence="3 5" id="KW-1133">Transmembrane helix</keyword>
<dbReference type="AlphaFoldDB" id="A0A8J3A542"/>
<evidence type="ECO:0000313" key="11">
    <source>
        <dbReference type="Proteomes" id="UP000818603"/>
    </source>
</evidence>
<dbReference type="Pfam" id="PF19358">
    <property type="entry name" value="DUF5935"/>
    <property type="match status" value="1"/>
</dbReference>
<dbReference type="PANTHER" id="PTHR37422:SF13">
    <property type="entry name" value="LIPOPOLYSACCHARIDE BIOSYNTHESIS PROTEIN PA4999-RELATED"/>
    <property type="match status" value="1"/>
</dbReference>
<keyword evidence="9" id="KW-0436">Ligase</keyword>
<feature type="domain" description="O-antigen ligase-related" evidence="6">
    <location>
        <begin position="199"/>
        <end position="337"/>
    </location>
</feature>
<evidence type="ECO:0000256" key="2">
    <source>
        <dbReference type="ARBA" id="ARBA00022692"/>
    </source>
</evidence>
<dbReference type="InterPro" id="IPR045979">
    <property type="entry name" value="DUF5935"/>
</dbReference>
<dbReference type="RefSeq" id="WP_155141758.1">
    <property type="nucleotide sequence ID" value="NZ_BMGZ01000003.1"/>
</dbReference>
<name>A0A8J3A542_9PROT</name>
<comment type="subcellular location">
    <subcellularLocation>
        <location evidence="1">Membrane</location>
        <topology evidence="1">Multi-pass membrane protein</topology>
    </subcellularLocation>
</comment>
<feature type="transmembrane region" description="Helical" evidence="5">
    <location>
        <begin position="127"/>
        <end position="149"/>
    </location>
</feature>
<feature type="transmembrane region" description="Helical" evidence="5">
    <location>
        <begin position="104"/>
        <end position="120"/>
    </location>
</feature>
<dbReference type="Proteomes" id="UP000818603">
    <property type="component" value="Unassembled WGS sequence"/>
</dbReference>
<sequence length="443" mass="49723">MRDVLLLAFIVASLLATLRYPYIGLLLWGWFTLATPQQSVYYASQIPLNVLIAGVTFASFFFNGEIKRARLETVSVFLLLFMTWLGVSHIMSLDQSLSAEPTERFIKVLIFVFACMMVTTDRLRLHAMLWLLALVMGFYGAKGAVYTIVKLGGGLYMGQAETILEDNNHIGIALAATLPLFLYLQGQAKNILIRRGVQAVFVMSIIAILGTHSRGAFVSLVVFGGVMWLYSRHKLKIAIAVAILSIPTVMLLPQEWTDRMETIADAGEDQSFQGRVDAWVINWKLALEHPITGAGLRTPYEEHIARQVEMFREPRAAHSIYFEVLGGAGFVGLFFYLGMIGTAWLKAFGAQMKYRHAERDRWRSSFGKHAQISLVTFCFGALSVSMEMWEGYLIVIALISVLGKISPVPVREKHPLLRARQGKERTAFRARYVRKEDKAAASR</sequence>
<evidence type="ECO:0000256" key="1">
    <source>
        <dbReference type="ARBA" id="ARBA00004141"/>
    </source>
</evidence>
<reference evidence="9 11" key="2">
    <citation type="submission" date="2020-02" db="EMBL/GenBank/DDBJ databases">
        <title>Genome sequence of Parvularcula flava strain NH6-79.</title>
        <authorList>
            <person name="Abdul Karim M.H."/>
            <person name="Lam M.Q."/>
            <person name="Chen S.J."/>
            <person name="Yahya A."/>
            <person name="Shahir S."/>
            <person name="Shamsir M.S."/>
            <person name="Chong C.S."/>
        </authorList>
    </citation>
    <scope>NUCLEOTIDE SEQUENCE [LARGE SCALE GENOMIC DNA]</scope>
    <source>
        <strain evidence="9 11">NH6-79</strain>
    </source>
</reference>
<evidence type="ECO:0000259" key="6">
    <source>
        <dbReference type="Pfam" id="PF04932"/>
    </source>
</evidence>
<evidence type="ECO:0000313" key="9">
    <source>
        <dbReference type="EMBL" id="NHK29084.1"/>
    </source>
</evidence>
<evidence type="ECO:0000256" key="3">
    <source>
        <dbReference type="ARBA" id="ARBA00022989"/>
    </source>
</evidence>
<dbReference type="Proteomes" id="UP000621856">
    <property type="component" value="Unassembled WGS sequence"/>
</dbReference>
<keyword evidence="4 5" id="KW-0472">Membrane</keyword>
<gene>
    <name evidence="9" type="ORF">FF098_014265</name>
    <name evidence="8" type="ORF">GCM10011355_28470</name>
</gene>
<accession>A0A8J3A542</accession>
<feature type="transmembrane region" description="Helical" evidence="5">
    <location>
        <begin position="74"/>
        <end position="92"/>
    </location>
</feature>
<dbReference type="NCBIfam" id="TIGR03097">
    <property type="entry name" value="PEP_O_lig_1"/>
    <property type="match status" value="1"/>
</dbReference>
<evidence type="ECO:0000256" key="4">
    <source>
        <dbReference type="ARBA" id="ARBA00023136"/>
    </source>
</evidence>
<feature type="transmembrane region" description="Helical" evidence="5">
    <location>
        <begin position="169"/>
        <end position="185"/>
    </location>
</feature>
<feature type="transmembrane region" description="Helical" evidence="5">
    <location>
        <begin position="43"/>
        <end position="62"/>
    </location>
</feature>
<evidence type="ECO:0000256" key="5">
    <source>
        <dbReference type="SAM" id="Phobius"/>
    </source>
</evidence>
<keyword evidence="2 5" id="KW-0812">Transmembrane</keyword>
<reference evidence="8" key="1">
    <citation type="journal article" date="2014" name="Int. J. Syst. Evol. Microbiol.">
        <title>Complete genome sequence of Corynebacterium casei LMG S-19264T (=DSM 44701T), isolated from a smear-ripened cheese.</title>
        <authorList>
            <consortium name="US DOE Joint Genome Institute (JGI-PGF)"/>
            <person name="Walter F."/>
            <person name="Albersmeier A."/>
            <person name="Kalinowski J."/>
            <person name="Ruckert C."/>
        </authorList>
    </citation>
    <scope>NUCLEOTIDE SEQUENCE</scope>
    <source>
        <strain evidence="8">CGMCC 1.14984</strain>
    </source>
</reference>
<dbReference type="GO" id="GO:0016020">
    <property type="term" value="C:membrane"/>
    <property type="evidence" value="ECO:0007669"/>
    <property type="project" value="UniProtKB-SubCell"/>
</dbReference>
<keyword evidence="11" id="KW-1185">Reference proteome</keyword>
<protein>
    <submittedName>
        <fullName evidence="8">O-antigen polymerase</fullName>
    </submittedName>
    <submittedName>
        <fullName evidence="9">O-glycosylation ligase, exosortase A system-associated</fullName>
    </submittedName>
</protein>
<reference evidence="8" key="3">
    <citation type="submission" date="2020-09" db="EMBL/GenBank/DDBJ databases">
        <authorList>
            <person name="Sun Q."/>
            <person name="Zhou Y."/>
        </authorList>
    </citation>
    <scope>NUCLEOTIDE SEQUENCE</scope>
    <source>
        <strain evidence="8">CGMCC 1.14984</strain>
    </source>
</reference>
<dbReference type="InterPro" id="IPR007016">
    <property type="entry name" value="O-antigen_ligase-rel_domated"/>
</dbReference>
<organism evidence="8 10">
    <name type="scientific">Aquisalinus luteolus</name>
    <dbReference type="NCBI Taxonomy" id="1566827"/>
    <lineage>
        <taxon>Bacteria</taxon>
        <taxon>Pseudomonadati</taxon>
        <taxon>Pseudomonadota</taxon>
        <taxon>Alphaproteobacteria</taxon>
        <taxon>Parvularculales</taxon>
        <taxon>Parvularculaceae</taxon>
        <taxon>Aquisalinus</taxon>
    </lineage>
</organism>
<dbReference type="EMBL" id="VCJR02000003">
    <property type="protein sequence ID" value="NHK29084.1"/>
    <property type="molecule type" value="Genomic_DNA"/>
</dbReference>
<feature type="transmembrane region" description="Helical" evidence="5">
    <location>
        <begin position="237"/>
        <end position="253"/>
    </location>
</feature>
<proteinExistence type="predicted"/>
<evidence type="ECO:0000313" key="8">
    <source>
        <dbReference type="EMBL" id="GGI00361.1"/>
    </source>
</evidence>
<dbReference type="Pfam" id="PF04932">
    <property type="entry name" value="Wzy_C"/>
    <property type="match status" value="1"/>
</dbReference>
<dbReference type="EMBL" id="BMGZ01000003">
    <property type="protein sequence ID" value="GGI00361.1"/>
    <property type="molecule type" value="Genomic_DNA"/>
</dbReference>
<evidence type="ECO:0000259" key="7">
    <source>
        <dbReference type="Pfam" id="PF19358"/>
    </source>
</evidence>
<feature type="transmembrane region" description="Helical" evidence="5">
    <location>
        <begin position="392"/>
        <end position="410"/>
    </location>
</feature>
<feature type="transmembrane region" description="Helical" evidence="5">
    <location>
        <begin position="320"/>
        <end position="345"/>
    </location>
</feature>
<dbReference type="PANTHER" id="PTHR37422">
    <property type="entry name" value="TEICHURONIC ACID BIOSYNTHESIS PROTEIN TUAE"/>
    <property type="match status" value="1"/>
</dbReference>
<feature type="domain" description="DUF5935" evidence="7">
    <location>
        <begin position="1"/>
        <end position="184"/>
    </location>
</feature>
<dbReference type="GO" id="GO:0016874">
    <property type="term" value="F:ligase activity"/>
    <property type="evidence" value="ECO:0007669"/>
    <property type="project" value="UniProtKB-KW"/>
</dbReference>
<dbReference type="InterPro" id="IPR017528">
    <property type="entry name" value="CHP03097O-antigen_lig-rel"/>
</dbReference>
<evidence type="ECO:0000313" key="10">
    <source>
        <dbReference type="Proteomes" id="UP000621856"/>
    </source>
</evidence>
<comment type="caution">
    <text evidence="8">The sequence shown here is derived from an EMBL/GenBank/DDBJ whole genome shotgun (WGS) entry which is preliminary data.</text>
</comment>